<dbReference type="EC" id="3.2.1.14" evidence="2"/>
<dbReference type="RefSeq" id="XP_044719251.1">
    <property type="nucleotide sequence ID" value="XM_044865289.1"/>
</dbReference>
<dbReference type="GO" id="GO:0008843">
    <property type="term" value="F:endochitinase activity"/>
    <property type="evidence" value="ECO:0007669"/>
    <property type="project" value="UniProtKB-EC"/>
</dbReference>
<dbReference type="InterPro" id="IPR011583">
    <property type="entry name" value="Chitinase_II/V-like_cat"/>
</dbReference>
<keyword evidence="6" id="KW-1185">Reference proteome</keyword>
<comment type="similarity">
    <text evidence="1">Belongs to the glycosyl hydrolase 18 family. Chitinase class V subfamily.</text>
</comment>
<organism evidence="5 6">
    <name type="scientific">Hirsutella rhossiliensis</name>
    <dbReference type="NCBI Taxonomy" id="111463"/>
    <lineage>
        <taxon>Eukaryota</taxon>
        <taxon>Fungi</taxon>
        <taxon>Dikarya</taxon>
        <taxon>Ascomycota</taxon>
        <taxon>Pezizomycotina</taxon>
        <taxon>Sordariomycetes</taxon>
        <taxon>Hypocreomycetidae</taxon>
        <taxon>Hypocreales</taxon>
        <taxon>Ophiocordycipitaceae</taxon>
        <taxon>Hirsutella</taxon>
    </lineage>
</organism>
<dbReference type="GO" id="GO:0005975">
    <property type="term" value="P:carbohydrate metabolic process"/>
    <property type="evidence" value="ECO:0007669"/>
    <property type="project" value="InterPro"/>
</dbReference>
<dbReference type="Pfam" id="PF03221">
    <property type="entry name" value="HTH_Tnp_Tc5"/>
    <property type="match status" value="1"/>
</dbReference>
<name>A0A9P8MT88_9HYPO</name>
<dbReference type="AlphaFoldDB" id="A0A9P8MT88"/>
<keyword evidence="5" id="KW-0378">Hydrolase</keyword>
<reference evidence="5" key="1">
    <citation type="submission" date="2021-09" db="EMBL/GenBank/DDBJ databases">
        <title>A high-quality genome of the endoparasitic fungus Hirsutella rhossiliensis with a comparison of Hirsutella genomes reveals transposable elements contributing to genome size variation.</title>
        <authorList>
            <person name="Lin R."/>
            <person name="Jiao Y."/>
            <person name="Sun X."/>
            <person name="Ling J."/>
            <person name="Xie B."/>
            <person name="Cheng X."/>
        </authorList>
    </citation>
    <scope>NUCLEOTIDE SEQUENCE</scope>
    <source>
        <strain evidence="5">HR02</strain>
    </source>
</reference>
<dbReference type="InterPro" id="IPR050314">
    <property type="entry name" value="Glycosyl_Hydrlase_18"/>
</dbReference>
<keyword evidence="3" id="KW-0238">DNA-binding</keyword>
<dbReference type="InterPro" id="IPR017853">
    <property type="entry name" value="GH"/>
</dbReference>
<gene>
    <name evidence="5" type="ORF">HRG_06818</name>
</gene>
<dbReference type="Proteomes" id="UP000824596">
    <property type="component" value="Unassembled WGS sequence"/>
</dbReference>
<evidence type="ECO:0000256" key="1">
    <source>
        <dbReference type="ARBA" id="ARBA00008682"/>
    </source>
</evidence>
<evidence type="ECO:0000313" key="5">
    <source>
        <dbReference type="EMBL" id="KAH0961738.1"/>
    </source>
</evidence>
<feature type="domain" description="GH18" evidence="4">
    <location>
        <begin position="1"/>
        <end position="361"/>
    </location>
</feature>
<evidence type="ECO:0000256" key="3">
    <source>
        <dbReference type="ARBA" id="ARBA00023125"/>
    </source>
</evidence>
<dbReference type="InterPro" id="IPR029070">
    <property type="entry name" value="Chitinase_insertion_sf"/>
</dbReference>
<evidence type="ECO:0000256" key="2">
    <source>
        <dbReference type="ARBA" id="ARBA00012729"/>
    </source>
</evidence>
<dbReference type="EMBL" id="JAIZPD010000007">
    <property type="protein sequence ID" value="KAH0961738.1"/>
    <property type="molecule type" value="Genomic_DNA"/>
</dbReference>
<dbReference type="GO" id="GO:0003677">
    <property type="term" value="F:DNA binding"/>
    <property type="evidence" value="ECO:0007669"/>
    <property type="project" value="UniProtKB-KW"/>
</dbReference>
<dbReference type="SMART" id="SM00636">
    <property type="entry name" value="Glyco_18"/>
    <property type="match status" value="1"/>
</dbReference>
<sequence length="361" mass="40310">MDSATLEGSLAETTDIKNVKSSNSELQVFVSIGGWTFSDNDTATQPLFPAIKFTDNLVSFMARYGFDGVDLDWKYPGAPSRGGLEQKDVANYPLLLQTLRTTFESSARGSYGLIFTISASIGISSSECYCLCQLPPAPPWRVHYQGVWDEHNPIGSIVQSHTNFTEIKLAADLLWRNKVPPGKLVLRVGFYSRSFGLRDPECSSPGCRFKGPAKAGDCTNPAGAFPRCFDDALVAYVQWMERTGMPATREQLEAVANAIRMRRDPNARPVSSSWLDNWRGSHPAIAKTYLKAVERARKSFEAHGVEEVEFFYSKLREIITSYRIGSSEIWNEDEAGIRIGCLRERIQVLITRTTRVKSTRP</sequence>
<dbReference type="PANTHER" id="PTHR11177">
    <property type="entry name" value="CHITINASE"/>
    <property type="match status" value="1"/>
</dbReference>
<dbReference type="Pfam" id="PF00704">
    <property type="entry name" value="Glyco_hydro_18"/>
    <property type="match status" value="1"/>
</dbReference>
<comment type="caution">
    <text evidence="5">The sequence shown here is derived from an EMBL/GenBank/DDBJ whole genome shotgun (WGS) entry which is preliminary data.</text>
</comment>
<dbReference type="GO" id="GO:0008061">
    <property type="term" value="F:chitin binding"/>
    <property type="evidence" value="ECO:0007669"/>
    <property type="project" value="InterPro"/>
</dbReference>
<dbReference type="Gene3D" id="3.10.50.10">
    <property type="match status" value="1"/>
</dbReference>
<dbReference type="PANTHER" id="PTHR11177:SF397">
    <property type="entry name" value="CHITINASE"/>
    <property type="match status" value="1"/>
</dbReference>
<dbReference type="Gene3D" id="3.20.20.80">
    <property type="entry name" value="Glycosidases"/>
    <property type="match status" value="1"/>
</dbReference>
<dbReference type="SUPFAM" id="SSF54556">
    <property type="entry name" value="Chitinase insertion domain"/>
    <property type="match status" value="1"/>
</dbReference>
<accession>A0A9P8MT88</accession>
<dbReference type="OrthoDB" id="4924445at2759"/>
<dbReference type="GeneID" id="68355947"/>
<evidence type="ECO:0000259" key="4">
    <source>
        <dbReference type="PROSITE" id="PS51910"/>
    </source>
</evidence>
<proteinExistence type="inferred from homology"/>
<dbReference type="InterPro" id="IPR006600">
    <property type="entry name" value="HTH_CenpB_DNA-bd_dom"/>
</dbReference>
<evidence type="ECO:0000313" key="6">
    <source>
        <dbReference type="Proteomes" id="UP000824596"/>
    </source>
</evidence>
<dbReference type="SUPFAM" id="SSF51445">
    <property type="entry name" value="(Trans)glycosidases"/>
    <property type="match status" value="1"/>
</dbReference>
<dbReference type="PROSITE" id="PS51910">
    <property type="entry name" value="GH18_2"/>
    <property type="match status" value="1"/>
</dbReference>
<protein>
    <recommendedName>
        <fullName evidence="2">chitinase</fullName>
        <ecNumber evidence="2">3.2.1.14</ecNumber>
    </recommendedName>
</protein>
<dbReference type="InterPro" id="IPR001223">
    <property type="entry name" value="Glyco_hydro18_cat"/>
</dbReference>